<keyword evidence="2" id="KW-1003">Cell membrane</keyword>
<feature type="transmembrane region" description="Helical" evidence="6">
    <location>
        <begin position="409"/>
        <end position="430"/>
    </location>
</feature>
<comment type="subcellular location">
    <subcellularLocation>
        <location evidence="1">Cell membrane</location>
        <topology evidence="1">Multi-pass membrane protein</topology>
    </subcellularLocation>
</comment>
<accession>A0A4U2AJT6</accession>
<protein>
    <submittedName>
        <fullName evidence="7">Lipopolysaccharide biosynthesis protein</fullName>
    </submittedName>
</protein>
<feature type="transmembrane region" description="Helical" evidence="6">
    <location>
        <begin position="189"/>
        <end position="209"/>
    </location>
</feature>
<dbReference type="Pfam" id="PF01554">
    <property type="entry name" value="MatE"/>
    <property type="match status" value="1"/>
</dbReference>
<feature type="transmembrane region" description="Helical" evidence="6">
    <location>
        <begin position="436"/>
        <end position="453"/>
    </location>
</feature>
<evidence type="ECO:0000256" key="6">
    <source>
        <dbReference type="SAM" id="Phobius"/>
    </source>
</evidence>
<proteinExistence type="predicted"/>
<dbReference type="AlphaFoldDB" id="A0A4U2AJT6"/>
<keyword evidence="5 6" id="KW-0472">Membrane</keyword>
<feature type="transmembrane region" description="Helical" evidence="6">
    <location>
        <begin position="73"/>
        <end position="95"/>
    </location>
</feature>
<dbReference type="InterPro" id="IPR002528">
    <property type="entry name" value="MATE_fam"/>
</dbReference>
<dbReference type="EMBL" id="SYVO01000091">
    <property type="protein sequence ID" value="TKG03712.1"/>
    <property type="molecule type" value="Genomic_DNA"/>
</dbReference>
<sequence length="539" mass="60880">MLNHQDYQLTISLKNINMSNVIKSKREGGSPSQQSYKLIAKNSIFLYLRLIFTVIVTLYLTRIVLDKLGVEDFGIYNLVSGLATMLGFLSVSMTNSSQRFISYELGKGQKGNVNQVLSASVNLHFVFGCIISIFMVFVGLWFINYELVIPNEKLYLAEVVFYYSVATFTVSIISVPFNALLIAHEKMGVVALLSVMEVFLKLISVITIIDHIDTNLLMSYAGVMFLVISIVKILMVLYCYVDIKFIYSFKGGFIRFKELLTFSGWNVFGSIAYLVMTQGVSMLLNVFFGPMVNAARGLALQVQSAILQIASSFQIAINPQIVKSYSSNNRKQMMEIAFYGAKYSFFLMLFAGLPVLIEAKSILSLWLKTVPEYTEIFVKLMTVNILINILSETLITVVQASGKIKVYQIIVGTLLIFNLPISYLSLYYGLGPESTLYVSIVISLIALFVRLIILKKIIDFDTLSFIKLVLVRCGIVAIIALFILTYVYEGFRGLEYNLVWLFVLTLIILPITIFTFGMSKYERVYTFKVMEIIRAKIIN</sequence>
<evidence type="ECO:0000256" key="4">
    <source>
        <dbReference type="ARBA" id="ARBA00022989"/>
    </source>
</evidence>
<dbReference type="GO" id="GO:0005886">
    <property type="term" value="C:plasma membrane"/>
    <property type="evidence" value="ECO:0007669"/>
    <property type="project" value="UniProtKB-SubCell"/>
</dbReference>
<evidence type="ECO:0000256" key="2">
    <source>
        <dbReference type="ARBA" id="ARBA00022475"/>
    </source>
</evidence>
<organism evidence="7 8">
    <name type="scientific">Vibrio lentus</name>
    <dbReference type="NCBI Taxonomy" id="136468"/>
    <lineage>
        <taxon>Bacteria</taxon>
        <taxon>Pseudomonadati</taxon>
        <taxon>Pseudomonadota</taxon>
        <taxon>Gammaproteobacteria</taxon>
        <taxon>Vibrionales</taxon>
        <taxon>Vibrionaceae</taxon>
        <taxon>Vibrio</taxon>
    </lineage>
</organism>
<feature type="transmembrane region" description="Helical" evidence="6">
    <location>
        <begin position="221"/>
        <end position="241"/>
    </location>
</feature>
<evidence type="ECO:0000313" key="7">
    <source>
        <dbReference type="EMBL" id="TKG03712.1"/>
    </source>
</evidence>
<dbReference type="PANTHER" id="PTHR30250:SF26">
    <property type="entry name" value="PSMA PROTEIN"/>
    <property type="match status" value="1"/>
</dbReference>
<reference evidence="7 8" key="1">
    <citation type="submission" date="2019-04" db="EMBL/GenBank/DDBJ databases">
        <title>A reverse ecology approach based on a biological definition of microbial populations.</title>
        <authorList>
            <person name="Arevalo P."/>
            <person name="Vaninsberghe D."/>
            <person name="Elsherbini J."/>
            <person name="Gore J."/>
            <person name="Polz M."/>
        </authorList>
    </citation>
    <scope>NUCLEOTIDE SEQUENCE [LARGE SCALE GENOMIC DNA]</scope>
    <source>
        <strain evidence="7 8">10N.222.48.A1</strain>
    </source>
</reference>
<dbReference type="InterPro" id="IPR050833">
    <property type="entry name" value="Poly_Biosynth_Transport"/>
</dbReference>
<feature type="transmembrane region" description="Helical" evidence="6">
    <location>
        <begin position="498"/>
        <end position="518"/>
    </location>
</feature>
<keyword evidence="4 6" id="KW-1133">Transmembrane helix</keyword>
<evidence type="ECO:0000256" key="5">
    <source>
        <dbReference type="ARBA" id="ARBA00023136"/>
    </source>
</evidence>
<evidence type="ECO:0000256" key="1">
    <source>
        <dbReference type="ARBA" id="ARBA00004651"/>
    </source>
</evidence>
<feature type="transmembrane region" description="Helical" evidence="6">
    <location>
        <begin position="44"/>
        <end position="61"/>
    </location>
</feature>
<feature type="transmembrane region" description="Helical" evidence="6">
    <location>
        <begin position="336"/>
        <end position="356"/>
    </location>
</feature>
<keyword evidence="3 6" id="KW-0812">Transmembrane</keyword>
<dbReference type="GO" id="GO:0042910">
    <property type="term" value="F:xenobiotic transmembrane transporter activity"/>
    <property type="evidence" value="ECO:0007669"/>
    <property type="project" value="InterPro"/>
</dbReference>
<name>A0A4U2AJT6_9VIBR</name>
<feature type="transmembrane region" description="Helical" evidence="6">
    <location>
        <begin position="376"/>
        <end position="397"/>
    </location>
</feature>
<comment type="caution">
    <text evidence="7">The sequence shown here is derived from an EMBL/GenBank/DDBJ whole genome shotgun (WGS) entry which is preliminary data.</text>
</comment>
<evidence type="ECO:0000256" key="3">
    <source>
        <dbReference type="ARBA" id="ARBA00022692"/>
    </source>
</evidence>
<feature type="transmembrane region" description="Helical" evidence="6">
    <location>
        <begin position="262"/>
        <end position="288"/>
    </location>
</feature>
<dbReference type="RefSeq" id="WP_083717804.1">
    <property type="nucleotide sequence ID" value="NZ_JAJGZO010000025.1"/>
</dbReference>
<dbReference type="PANTHER" id="PTHR30250">
    <property type="entry name" value="PST FAMILY PREDICTED COLANIC ACID TRANSPORTER"/>
    <property type="match status" value="1"/>
</dbReference>
<feature type="transmembrane region" description="Helical" evidence="6">
    <location>
        <begin position="161"/>
        <end position="182"/>
    </location>
</feature>
<evidence type="ECO:0000313" key="8">
    <source>
        <dbReference type="Proteomes" id="UP000305840"/>
    </source>
</evidence>
<dbReference type="Proteomes" id="UP000305840">
    <property type="component" value="Unassembled WGS sequence"/>
</dbReference>
<feature type="transmembrane region" description="Helical" evidence="6">
    <location>
        <begin position="116"/>
        <end position="141"/>
    </location>
</feature>
<gene>
    <name evidence="7" type="ORF">FCV91_21095</name>
</gene>
<feature type="transmembrane region" description="Helical" evidence="6">
    <location>
        <begin position="294"/>
        <end position="315"/>
    </location>
</feature>
<dbReference type="GO" id="GO:0015297">
    <property type="term" value="F:antiporter activity"/>
    <property type="evidence" value="ECO:0007669"/>
    <property type="project" value="InterPro"/>
</dbReference>
<feature type="transmembrane region" description="Helical" evidence="6">
    <location>
        <begin position="465"/>
        <end position="486"/>
    </location>
</feature>